<organism evidence="1 2">
    <name type="scientific">Microcystis panniformis FACHB-1757</name>
    <dbReference type="NCBI Taxonomy" id="1638788"/>
    <lineage>
        <taxon>Bacteria</taxon>
        <taxon>Bacillati</taxon>
        <taxon>Cyanobacteriota</taxon>
        <taxon>Cyanophyceae</taxon>
        <taxon>Oscillatoriophycideae</taxon>
        <taxon>Chroococcales</taxon>
        <taxon>Microcystaceae</taxon>
        <taxon>Microcystis</taxon>
    </lineage>
</organism>
<dbReference type="KEGG" id="mpk:VL20_3910"/>
<dbReference type="AlphaFoldDB" id="A0A0K1S487"/>
<sequence>MPSKGQKVINDNDDFLTGLRFAGTCSLLIRHGMVRKRHPKNYPNH</sequence>
<keyword evidence="2" id="KW-1185">Reference proteome</keyword>
<dbReference type="EMBL" id="CP011339">
    <property type="protein sequence ID" value="AKV68865.1"/>
    <property type="molecule type" value="Genomic_DNA"/>
</dbReference>
<name>A0A0K1S487_9CHRO</name>
<dbReference type="Proteomes" id="UP000068167">
    <property type="component" value="Chromosome"/>
</dbReference>
<gene>
    <name evidence="1" type="ORF">VL20_3910</name>
</gene>
<dbReference type="PATRIC" id="fig|1638788.3.peg.3946"/>
<accession>A0A0K1S487</accession>
<evidence type="ECO:0000313" key="1">
    <source>
        <dbReference type="EMBL" id="AKV68865.1"/>
    </source>
</evidence>
<reference evidence="1 2" key="1">
    <citation type="journal article" date="2016" name="Stand. Genomic Sci.">
        <title>Complete genome sequence and genomic characterization of Microcystis panniformis FACHB 1757 by third-generation sequencing.</title>
        <authorList>
            <person name="Zhang J.Y."/>
            <person name="Guan R."/>
            <person name="Zhang H.J."/>
            <person name="Li H."/>
            <person name="Xiao P."/>
            <person name="Yu G.L."/>
            <person name="Du L."/>
            <person name="Cao D.M."/>
            <person name="Zhu B.C."/>
            <person name="Li R.H."/>
            <person name="Lu Z.H."/>
        </authorList>
    </citation>
    <scope>NUCLEOTIDE SEQUENCE [LARGE SCALE GENOMIC DNA]</scope>
    <source>
        <strain evidence="1 2">FACHB-1757</strain>
    </source>
</reference>
<protein>
    <submittedName>
        <fullName evidence="1">Uncharacterized protein</fullName>
    </submittedName>
</protein>
<proteinExistence type="predicted"/>
<evidence type="ECO:0000313" key="2">
    <source>
        <dbReference type="Proteomes" id="UP000068167"/>
    </source>
</evidence>